<dbReference type="SUPFAM" id="SSF47798">
    <property type="entry name" value="Barrier-to-autointegration factor, BAF"/>
    <property type="match status" value="1"/>
</dbReference>
<dbReference type="PANTHER" id="PTHR47507">
    <property type="entry name" value="BARRIER TO AUTOINTEGRATION FACTOR 2"/>
    <property type="match status" value="1"/>
</dbReference>
<dbReference type="InterPro" id="IPR036617">
    <property type="entry name" value="BAF_sf"/>
</dbReference>
<accession>A0A9Q0DID5</accession>
<dbReference type="InterPro" id="IPR004122">
    <property type="entry name" value="BAF_prot"/>
</dbReference>
<evidence type="ECO:0000313" key="9">
    <source>
        <dbReference type="EMBL" id="KAJ3588847.1"/>
    </source>
</evidence>
<keyword evidence="6" id="KW-0238">DNA-binding</keyword>
<dbReference type="SMART" id="SM01023">
    <property type="entry name" value="BAF"/>
    <property type="match status" value="1"/>
</dbReference>
<comment type="caution">
    <text evidence="9">The sequence shown here is derived from an EMBL/GenBank/DDBJ whole genome shotgun (WGS) entry which is preliminary data.</text>
</comment>
<evidence type="ECO:0008006" key="11">
    <source>
        <dbReference type="Google" id="ProtNLM"/>
    </source>
</evidence>
<evidence type="ECO:0000313" key="10">
    <source>
        <dbReference type="Proteomes" id="UP001148018"/>
    </source>
</evidence>
<comment type="subcellular location">
    <subcellularLocation>
        <location evidence="2">Chromosome</location>
    </subcellularLocation>
    <subcellularLocation>
        <location evidence="3">Cytoplasm</location>
    </subcellularLocation>
    <subcellularLocation>
        <location evidence="1">Nucleus envelope</location>
    </subcellularLocation>
</comment>
<evidence type="ECO:0000256" key="6">
    <source>
        <dbReference type="ARBA" id="ARBA00023125"/>
    </source>
</evidence>
<sequence length="90" mass="10238">MSSTSQKHKDFVAEPMAEKNVNALAGIGDVLGRRLEERGFDKAYVVLGQFLVLKKDEELFRDWLKDTCSANSQKQGDCYGCLREWCDSFL</sequence>
<dbReference type="Pfam" id="PF02961">
    <property type="entry name" value="SAM_BAF"/>
    <property type="match status" value="1"/>
</dbReference>
<dbReference type="OrthoDB" id="9997163at2759"/>
<dbReference type="AlphaFoldDB" id="A0A9Q0DID5"/>
<evidence type="ECO:0000256" key="8">
    <source>
        <dbReference type="ARBA" id="ARBA00038496"/>
    </source>
</evidence>
<dbReference type="PANTHER" id="PTHR47507:SF5">
    <property type="entry name" value="BARRIER-TO-AUTOINTEGRATION FACTOR"/>
    <property type="match status" value="1"/>
</dbReference>
<dbReference type="GO" id="GO:0000793">
    <property type="term" value="C:condensed chromosome"/>
    <property type="evidence" value="ECO:0007669"/>
    <property type="project" value="TreeGrafter"/>
</dbReference>
<dbReference type="Proteomes" id="UP001148018">
    <property type="component" value="Unassembled WGS sequence"/>
</dbReference>
<dbReference type="FunFam" id="1.10.150.40:FF:000001">
    <property type="entry name" value="Barrier-to-autointegration factor B"/>
    <property type="match status" value="1"/>
</dbReference>
<dbReference type="Gene3D" id="1.10.150.40">
    <property type="entry name" value="Barrier-to-autointegration factor, BAF"/>
    <property type="match status" value="1"/>
</dbReference>
<evidence type="ECO:0000256" key="1">
    <source>
        <dbReference type="ARBA" id="ARBA00004259"/>
    </source>
</evidence>
<keyword evidence="4" id="KW-0158">Chromosome</keyword>
<dbReference type="InterPro" id="IPR051387">
    <property type="entry name" value="BAF"/>
</dbReference>
<keyword evidence="10" id="KW-1185">Reference proteome</keyword>
<organism evidence="9 10">
    <name type="scientific">Muraenolepis orangiensis</name>
    <name type="common">Patagonian moray cod</name>
    <dbReference type="NCBI Taxonomy" id="630683"/>
    <lineage>
        <taxon>Eukaryota</taxon>
        <taxon>Metazoa</taxon>
        <taxon>Chordata</taxon>
        <taxon>Craniata</taxon>
        <taxon>Vertebrata</taxon>
        <taxon>Euteleostomi</taxon>
        <taxon>Actinopterygii</taxon>
        <taxon>Neopterygii</taxon>
        <taxon>Teleostei</taxon>
        <taxon>Neoteleostei</taxon>
        <taxon>Acanthomorphata</taxon>
        <taxon>Zeiogadaria</taxon>
        <taxon>Gadariae</taxon>
        <taxon>Gadiformes</taxon>
        <taxon>Muraenolepidoidei</taxon>
        <taxon>Muraenolepididae</taxon>
        <taxon>Muraenolepis</taxon>
    </lineage>
</organism>
<keyword evidence="7" id="KW-0539">Nucleus</keyword>
<reference evidence="9" key="1">
    <citation type="submission" date="2022-07" db="EMBL/GenBank/DDBJ databases">
        <title>Chromosome-level genome of Muraenolepis orangiensis.</title>
        <authorList>
            <person name="Kim J."/>
        </authorList>
    </citation>
    <scope>NUCLEOTIDE SEQUENCE</scope>
    <source>
        <strain evidence="9">KU_S4_2022</strain>
        <tissue evidence="9">Muscle</tissue>
    </source>
</reference>
<dbReference type="GO" id="GO:0003677">
    <property type="term" value="F:DNA binding"/>
    <property type="evidence" value="ECO:0007669"/>
    <property type="project" value="UniProtKB-KW"/>
</dbReference>
<comment type="similarity">
    <text evidence="8">Belongs to the BAF family.</text>
</comment>
<proteinExistence type="inferred from homology"/>
<dbReference type="EMBL" id="JANIIK010000115">
    <property type="protein sequence ID" value="KAJ3588847.1"/>
    <property type="molecule type" value="Genomic_DNA"/>
</dbReference>
<dbReference type="GO" id="GO:0005635">
    <property type="term" value="C:nuclear envelope"/>
    <property type="evidence" value="ECO:0007669"/>
    <property type="project" value="UniProtKB-SubCell"/>
</dbReference>
<gene>
    <name evidence="9" type="ORF">NHX12_009701</name>
</gene>
<name>A0A9Q0DID5_9TELE</name>
<evidence type="ECO:0000256" key="5">
    <source>
        <dbReference type="ARBA" id="ARBA00022490"/>
    </source>
</evidence>
<evidence type="ECO:0000256" key="4">
    <source>
        <dbReference type="ARBA" id="ARBA00022454"/>
    </source>
</evidence>
<keyword evidence="5" id="KW-0963">Cytoplasm</keyword>
<dbReference type="GO" id="GO:0051276">
    <property type="term" value="P:chromosome organization"/>
    <property type="evidence" value="ECO:0007669"/>
    <property type="project" value="TreeGrafter"/>
</dbReference>
<dbReference type="GO" id="GO:0005737">
    <property type="term" value="C:cytoplasm"/>
    <property type="evidence" value="ECO:0007669"/>
    <property type="project" value="UniProtKB-SubCell"/>
</dbReference>
<evidence type="ECO:0000256" key="3">
    <source>
        <dbReference type="ARBA" id="ARBA00004496"/>
    </source>
</evidence>
<evidence type="ECO:0000256" key="7">
    <source>
        <dbReference type="ARBA" id="ARBA00023242"/>
    </source>
</evidence>
<protein>
    <recommendedName>
        <fullName evidence="11">Barrier-to-autointegration factor</fullName>
    </recommendedName>
</protein>
<evidence type="ECO:0000256" key="2">
    <source>
        <dbReference type="ARBA" id="ARBA00004286"/>
    </source>
</evidence>